<evidence type="ECO:0000313" key="2">
    <source>
        <dbReference type="Proteomes" id="UP000738126"/>
    </source>
</evidence>
<dbReference type="InterPro" id="IPR047324">
    <property type="entry name" value="LbH_gamma_CA-like"/>
</dbReference>
<dbReference type="Gene3D" id="2.160.10.10">
    <property type="entry name" value="Hexapeptide repeat proteins"/>
    <property type="match status" value="1"/>
</dbReference>
<keyword evidence="2" id="KW-1185">Reference proteome</keyword>
<comment type="caution">
    <text evidence="1">The sequence shown here is derived from an EMBL/GenBank/DDBJ whole genome shotgun (WGS) entry which is preliminary data.</text>
</comment>
<sequence length="184" mass="19554">MIRTFAGIAPRPASSAWIDATALVIGDVQLGEDASVWPMAVLRGDVQRIEVGERSNIQDAAVVHVAHDGPYSPGGLPAIIGREVTVGHGAVLHACRIGDRCLIGIGATVLDGAEVEREAIVASGALVPPGKRLEGGWLYLGNPARAHRELTDPEREQLRYSANHYIGLKDQHRGESRPSAPAPR</sequence>
<accession>A0ABS1E2Q6</accession>
<evidence type="ECO:0000313" key="1">
    <source>
        <dbReference type="EMBL" id="MBK1725524.1"/>
    </source>
</evidence>
<proteinExistence type="predicted"/>
<dbReference type="CDD" id="cd04645">
    <property type="entry name" value="LbH_gamma_CA_like"/>
    <property type="match status" value="1"/>
</dbReference>
<gene>
    <name evidence="1" type="ORF">CKO13_00470</name>
</gene>
<dbReference type="Proteomes" id="UP000738126">
    <property type="component" value="Unassembled WGS sequence"/>
</dbReference>
<dbReference type="InterPro" id="IPR050484">
    <property type="entry name" value="Transf_Hexapept/Carb_Anhydrase"/>
</dbReference>
<dbReference type="PANTHER" id="PTHR13061:SF56">
    <property type="entry name" value="PROTEIN YRDA"/>
    <property type="match status" value="1"/>
</dbReference>
<organism evidence="1 2">
    <name type="scientific">Halorhodospira neutriphila</name>
    <dbReference type="NCBI Taxonomy" id="168379"/>
    <lineage>
        <taxon>Bacteria</taxon>
        <taxon>Pseudomonadati</taxon>
        <taxon>Pseudomonadota</taxon>
        <taxon>Gammaproteobacteria</taxon>
        <taxon>Chromatiales</taxon>
        <taxon>Ectothiorhodospiraceae</taxon>
        <taxon>Halorhodospira</taxon>
    </lineage>
</organism>
<dbReference type="SUPFAM" id="SSF51161">
    <property type="entry name" value="Trimeric LpxA-like enzymes"/>
    <property type="match status" value="1"/>
</dbReference>
<dbReference type="InterPro" id="IPR011004">
    <property type="entry name" value="Trimer_LpxA-like_sf"/>
</dbReference>
<reference evidence="1 2" key="1">
    <citation type="journal article" date="2020" name="Microorganisms">
        <title>Osmotic Adaptation and Compatible Solute Biosynthesis of Phototrophic Bacteria as Revealed from Genome Analyses.</title>
        <authorList>
            <person name="Imhoff J.F."/>
            <person name="Rahn T."/>
            <person name="Kunzel S."/>
            <person name="Keller A."/>
            <person name="Neulinger S.C."/>
        </authorList>
    </citation>
    <scope>NUCLEOTIDE SEQUENCE [LARGE SCALE GENOMIC DNA]</scope>
    <source>
        <strain evidence="1 2">DSM 15116</strain>
    </source>
</reference>
<dbReference type="PANTHER" id="PTHR13061">
    <property type="entry name" value="DYNACTIN SUBUNIT P25"/>
    <property type="match status" value="1"/>
</dbReference>
<dbReference type="EMBL" id="NRSH01000002">
    <property type="protein sequence ID" value="MBK1725524.1"/>
    <property type="molecule type" value="Genomic_DNA"/>
</dbReference>
<dbReference type="RefSeq" id="WP_200255733.1">
    <property type="nucleotide sequence ID" value="NZ_NRSH01000002.1"/>
</dbReference>
<name>A0ABS1E2Q6_9GAMM</name>
<protein>
    <submittedName>
        <fullName evidence="1">Gamma carbonic anhydrase family protein</fullName>
    </submittedName>
</protein>